<protein>
    <submittedName>
        <fullName evidence="2">Uncharacterized protein</fullName>
    </submittedName>
</protein>
<dbReference type="Proteomes" id="UP000041254">
    <property type="component" value="Unassembled WGS sequence"/>
</dbReference>
<sequence length="130" mass="14551">MRVACEVETIIITPPRRGGDPSQSGGSNAMAFAMGRPSDCNGRYRWAVWRHPSESVAKRKALERCPCCEIEWSADGSNGEKCIAIDTFNDKRGLYWAARSSRSAAKRKTCQYRDKPSDCDTHNFVRCADD</sequence>
<organism evidence="2 3">
    <name type="scientific">Vitrella brassicaformis (strain CCMP3155)</name>
    <dbReference type="NCBI Taxonomy" id="1169540"/>
    <lineage>
        <taxon>Eukaryota</taxon>
        <taxon>Sar</taxon>
        <taxon>Alveolata</taxon>
        <taxon>Colpodellida</taxon>
        <taxon>Vitrellaceae</taxon>
        <taxon>Vitrella</taxon>
    </lineage>
</organism>
<gene>
    <name evidence="2" type="ORF">Vbra_3425</name>
</gene>
<reference evidence="2 3" key="1">
    <citation type="submission" date="2014-11" db="EMBL/GenBank/DDBJ databases">
        <authorList>
            <person name="Zhu J."/>
            <person name="Qi W."/>
            <person name="Song R."/>
        </authorList>
    </citation>
    <scope>NUCLEOTIDE SEQUENCE [LARGE SCALE GENOMIC DNA]</scope>
</reference>
<dbReference type="VEuPathDB" id="CryptoDB:Vbra_3425"/>
<dbReference type="InParanoid" id="A0A0G4H064"/>
<proteinExistence type="predicted"/>
<name>A0A0G4H064_VITBC</name>
<accession>A0A0G4H064</accession>
<feature type="region of interest" description="Disordered" evidence="1">
    <location>
        <begin position="14"/>
        <end position="34"/>
    </location>
</feature>
<evidence type="ECO:0000313" key="3">
    <source>
        <dbReference type="Proteomes" id="UP000041254"/>
    </source>
</evidence>
<dbReference type="AlphaFoldDB" id="A0A0G4H064"/>
<keyword evidence="3" id="KW-1185">Reference proteome</keyword>
<evidence type="ECO:0000313" key="2">
    <source>
        <dbReference type="EMBL" id="CEM36799.1"/>
    </source>
</evidence>
<evidence type="ECO:0000256" key="1">
    <source>
        <dbReference type="SAM" id="MobiDB-lite"/>
    </source>
</evidence>
<dbReference type="EMBL" id="CDMY01000908">
    <property type="protein sequence ID" value="CEM36799.1"/>
    <property type="molecule type" value="Genomic_DNA"/>
</dbReference>